<sequence length="131" mass="13675">MLGIFLTTLATALSLLIVDIVVPGVNIANFPSALIAGLVIGLINGSIKPVISTLSLPVNLVTLGAFSLVVNGLCFWLAAVLTPGFAVKGIIAFFIGPVILSFANTFISNYFVERNLLKGTETNSKAELPSN</sequence>
<proteinExistence type="predicted"/>
<feature type="transmembrane region" description="Helical" evidence="1">
    <location>
        <begin position="59"/>
        <end position="79"/>
    </location>
</feature>
<gene>
    <name evidence="2" type="ORF">IQ247_12100</name>
</gene>
<dbReference type="Pfam" id="PF04020">
    <property type="entry name" value="Phage_holin_4_2"/>
    <property type="match status" value="1"/>
</dbReference>
<keyword evidence="3" id="KW-1185">Reference proteome</keyword>
<dbReference type="EMBL" id="JADEWL010000032">
    <property type="protein sequence ID" value="MBE9213398.1"/>
    <property type="molecule type" value="Genomic_DNA"/>
</dbReference>
<reference evidence="2" key="1">
    <citation type="submission" date="2020-10" db="EMBL/GenBank/DDBJ databases">
        <authorList>
            <person name="Castelo-Branco R."/>
            <person name="Eusebio N."/>
            <person name="Adriana R."/>
            <person name="Vieira A."/>
            <person name="Brugerolle De Fraissinette N."/>
            <person name="Rezende De Castro R."/>
            <person name="Schneider M.P."/>
            <person name="Vasconcelos V."/>
            <person name="Leao P.N."/>
        </authorList>
    </citation>
    <scope>NUCLEOTIDE SEQUENCE</scope>
    <source>
        <strain evidence="2">LEGE 06105</strain>
    </source>
</reference>
<dbReference type="Proteomes" id="UP000620559">
    <property type="component" value="Unassembled WGS sequence"/>
</dbReference>
<name>A0A8J7FBV8_9CYAN</name>
<evidence type="ECO:0000313" key="3">
    <source>
        <dbReference type="Proteomes" id="UP000620559"/>
    </source>
</evidence>
<dbReference type="PANTHER" id="PTHR37309:SF1">
    <property type="entry name" value="SLR0284 PROTEIN"/>
    <property type="match status" value="1"/>
</dbReference>
<keyword evidence="1" id="KW-1133">Transmembrane helix</keyword>
<evidence type="ECO:0000256" key="1">
    <source>
        <dbReference type="SAM" id="Phobius"/>
    </source>
</evidence>
<evidence type="ECO:0000313" key="2">
    <source>
        <dbReference type="EMBL" id="MBE9213398.1"/>
    </source>
</evidence>
<comment type="caution">
    <text evidence="2">The sequence shown here is derived from an EMBL/GenBank/DDBJ whole genome shotgun (WGS) entry which is preliminary data.</text>
</comment>
<dbReference type="InterPro" id="IPR007165">
    <property type="entry name" value="Phage_holin_4_2"/>
</dbReference>
<dbReference type="AlphaFoldDB" id="A0A8J7FBV8"/>
<dbReference type="PANTHER" id="PTHR37309">
    <property type="entry name" value="SLR0284 PROTEIN"/>
    <property type="match status" value="1"/>
</dbReference>
<protein>
    <submittedName>
        <fullName evidence="2">Phage holin family protein</fullName>
    </submittedName>
</protein>
<keyword evidence="1" id="KW-0472">Membrane</keyword>
<accession>A0A8J7FBV8</accession>
<organism evidence="2 3">
    <name type="scientific">Plectonema cf. radiosum LEGE 06105</name>
    <dbReference type="NCBI Taxonomy" id="945769"/>
    <lineage>
        <taxon>Bacteria</taxon>
        <taxon>Bacillati</taxon>
        <taxon>Cyanobacteriota</taxon>
        <taxon>Cyanophyceae</taxon>
        <taxon>Oscillatoriophycideae</taxon>
        <taxon>Oscillatoriales</taxon>
        <taxon>Microcoleaceae</taxon>
        <taxon>Plectonema</taxon>
    </lineage>
</organism>
<dbReference type="RefSeq" id="WP_193920283.1">
    <property type="nucleotide sequence ID" value="NZ_JADEWL010000032.1"/>
</dbReference>
<feature type="transmembrane region" description="Helical" evidence="1">
    <location>
        <begin position="28"/>
        <end position="47"/>
    </location>
</feature>
<feature type="transmembrane region" description="Helical" evidence="1">
    <location>
        <begin position="85"/>
        <end position="107"/>
    </location>
</feature>
<keyword evidence="1" id="KW-0812">Transmembrane</keyword>